<dbReference type="PROSITE" id="PS00721">
    <property type="entry name" value="FTHFS_1"/>
    <property type="match status" value="1"/>
</dbReference>
<keyword evidence="4 7" id="KW-0436">Ligase</keyword>
<keyword evidence="8" id="KW-1185">Reference proteome</keyword>
<evidence type="ECO:0000313" key="8">
    <source>
        <dbReference type="Proteomes" id="UP000653305"/>
    </source>
</evidence>
<proteinExistence type="predicted"/>
<keyword evidence="3" id="KW-0554">One-carbon metabolism</keyword>
<evidence type="ECO:0000256" key="2">
    <source>
        <dbReference type="ARBA" id="ARBA00012295"/>
    </source>
</evidence>
<dbReference type="InterPro" id="IPR027417">
    <property type="entry name" value="P-loop_NTPase"/>
</dbReference>
<gene>
    <name evidence="7" type="ORF">PHJA_001583700</name>
</gene>
<evidence type="ECO:0000256" key="6">
    <source>
        <dbReference type="ARBA" id="ARBA00022840"/>
    </source>
</evidence>
<accession>A0A830CEE2</accession>
<dbReference type="FunFam" id="3.40.50.300:FF:000245">
    <property type="entry name" value="C-1-tetrahydrofolate synthase, cytoplasmic"/>
    <property type="match status" value="1"/>
</dbReference>
<evidence type="ECO:0000256" key="4">
    <source>
        <dbReference type="ARBA" id="ARBA00022598"/>
    </source>
</evidence>
<dbReference type="UniPathway" id="UPA00193"/>
<evidence type="ECO:0000256" key="3">
    <source>
        <dbReference type="ARBA" id="ARBA00022563"/>
    </source>
</evidence>
<evidence type="ECO:0000313" key="7">
    <source>
        <dbReference type="EMBL" id="GFP94393.1"/>
    </source>
</evidence>
<dbReference type="Proteomes" id="UP000653305">
    <property type="component" value="Unassembled WGS sequence"/>
</dbReference>
<keyword evidence="5" id="KW-0547">Nucleotide-binding</keyword>
<dbReference type="GO" id="GO:0005524">
    <property type="term" value="F:ATP binding"/>
    <property type="evidence" value="ECO:0007669"/>
    <property type="project" value="UniProtKB-KW"/>
</dbReference>
<dbReference type="AlphaFoldDB" id="A0A830CEE2"/>
<sequence>MGKTIRKLEVASPVPADIDIANSVEPLHISQVADDLNLSPQHYDLYGKYKAKVLLSALDELQGTGDGYYVVVGGITPTPLGEGKSTTTVVTCVRQPSQGPTFGIKGGAAGGGYSQVIPMDEFNLHLTGDIHAITAANNLLAAAIDTRIFHESTQSNKALLNRLCPPNKEGQRSFNAIMPQALGKTGHLKAQARRALRLKK</sequence>
<name>A0A830CEE2_9LAMI</name>
<dbReference type="InterPro" id="IPR020628">
    <property type="entry name" value="Formate_THF_ligase_CS"/>
</dbReference>
<dbReference type="SUPFAM" id="SSF52540">
    <property type="entry name" value="P-loop containing nucleoside triphosphate hydrolases"/>
    <property type="match status" value="1"/>
</dbReference>
<dbReference type="Pfam" id="PF01268">
    <property type="entry name" value="FTHFS"/>
    <property type="match status" value="1"/>
</dbReference>
<dbReference type="EC" id="6.3.4.3" evidence="2"/>
<dbReference type="Gene3D" id="3.40.50.300">
    <property type="entry name" value="P-loop containing nucleotide triphosphate hydrolases"/>
    <property type="match status" value="1"/>
</dbReference>
<comment type="caution">
    <text evidence="7">The sequence shown here is derived from an EMBL/GenBank/DDBJ whole genome shotgun (WGS) entry which is preliminary data.</text>
</comment>
<dbReference type="GO" id="GO:0004329">
    <property type="term" value="F:formate-tetrahydrofolate ligase activity"/>
    <property type="evidence" value="ECO:0007669"/>
    <property type="project" value="UniProtKB-EC"/>
</dbReference>
<evidence type="ECO:0000256" key="1">
    <source>
        <dbReference type="ARBA" id="ARBA00004777"/>
    </source>
</evidence>
<protein>
    <recommendedName>
        <fullName evidence="2">formate--tetrahydrofolate ligase</fullName>
        <ecNumber evidence="2">6.3.4.3</ecNumber>
    </recommendedName>
</protein>
<dbReference type="OrthoDB" id="5126881at2759"/>
<dbReference type="GO" id="GO:0035999">
    <property type="term" value="P:tetrahydrofolate interconversion"/>
    <property type="evidence" value="ECO:0007669"/>
    <property type="project" value="UniProtKB-UniPathway"/>
</dbReference>
<organism evidence="7 8">
    <name type="scientific">Phtheirospermum japonicum</name>
    <dbReference type="NCBI Taxonomy" id="374723"/>
    <lineage>
        <taxon>Eukaryota</taxon>
        <taxon>Viridiplantae</taxon>
        <taxon>Streptophyta</taxon>
        <taxon>Embryophyta</taxon>
        <taxon>Tracheophyta</taxon>
        <taxon>Spermatophyta</taxon>
        <taxon>Magnoliopsida</taxon>
        <taxon>eudicotyledons</taxon>
        <taxon>Gunneridae</taxon>
        <taxon>Pentapetalae</taxon>
        <taxon>asterids</taxon>
        <taxon>lamiids</taxon>
        <taxon>Lamiales</taxon>
        <taxon>Orobanchaceae</taxon>
        <taxon>Orobanchaceae incertae sedis</taxon>
        <taxon>Phtheirospermum</taxon>
    </lineage>
</organism>
<evidence type="ECO:0000256" key="5">
    <source>
        <dbReference type="ARBA" id="ARBA00022741"/>
    </source>
</evidence>
<reference evidence="7" key="1">
    <citation type="submission" date="2020-07" db="EMBL/GenBank/DDBJ databases">
        <title>Ethylene signaling mediates host invasion by parasitic plants.</title>
        <authorList>
            <person name="Yoshida S."/>
        </authorList>
    </citation>
    <scope>NUCLEOTIDE SEQUENCE</scope>
    <source>
        <strain evidence="7">Okayama</strain>
    </source>
</reference>
<dbReference type="InterPro" id="IPR000559">
    <property type="entry name" value="Formate_THF_ligase"/>
</dbReference>
<keyword evidence="6" id="KW-0067">ATP-binding</keyword>
<dbReference type="EMBL" id="BMAC01000348">
    <property type="protein sequence ID" value="GFP94393.1"/>
    <property type="molecule type" value="Genomic_DNA"/>
</dbReference>
<comment type="pathway">
    <text evidence="1">One-carbon metabolism; tetrahydrofolate interconversion.</text>
</comment>